<feature type="binding site" evidence="7 10">
    <location>
        <position position="115"/>
    </location>
    <ligand>
        <name>Mg(2+)</name>
        <dbReference type="ChEBI" id="CHEBI:18420"/>
    </ligand>
</feature>
<dbReference type="NCBIfam" id="NF001452">
    <property type="entry name" value="PRK00311.1"/>
    <property type="match status" value="1"/>
</dbReference>
<feature type="binding site" evidence="7 9">
    <location>
        <position position="83"/>
    </location>
    <ligand>
        <name>3-methyl-2-oxobutanoate</name>
        <dbReference type="ChEBI" id="CHEBI:11851"/>
    </ligand>
</feature>
<dbReference type="GO" id="GO:0008168">
    <property type="term" value="F:methyltransferase activity"/>
    <property type="evidence" value="ECO:0007669"/>
    <property type="project" value="UniProtKB-KW"/>
</dbReference>
<dbReference type="InterPro" id="IPR040442">
    <property type="entry name" value="Pyrv_kinase-like_dom_sf"/>
</dbReference>
<name>A0A1T4WLU4_9CLOT</name>
<evidence type="ECO:0000256" key="4">
    <source>
        <dbReference type="ARBA" id="ARBA00022655"/>
    </source>
</evidence>
<keyword evidence="7 10" id="KW-0479">Metal-binding</keyword>
<dbReference type="AlphaFoldDB" id="A0A1T4WLU4"/>
<evidence type="ECO:0000256" key="3">
    <source>
        <dbReference type="ARBA" id="ARBA00011424"/>
    </source>
</evidence>
<dbReference type="FunFam" id="3.20.20.60:FF:000003">
    <property type="entry name" value="3-methyl-2-oxobutanoate hydroxymethyltransferase"/>
    <property type="match status" value="1"/>
</dbReference>
<comment type="similarity">
    <text evidence="2 7">Belongs to the PanB family.</text>
</comment>
<evidence type="ECO:0000313" key="11">
    <source>
        <dbReference type="EMBL" id="SKA77601.1"/>
    </source>
</evidence>
<comment type="subunit">
    <text evidence="3 7">Homodecamer; pentamer of dimers.</text>
</comment>
<dbReference type="GO" id="GO:0032259">
    <property type="term" value="P:methylation"/>
    <property type="evidence" value="ECO:0007669"/>
    <property type="project" value="UniProtKB-KW"/>
</dbReference>
<evidence type="ECO:0000256" key="1">
    <source>
        <dbReference type="ARBA" id="ARBA00005033"/>
    </source>
</evidence>
<keyword evidence="12" id="KW-1185">Reference proteome</keyword>
<comment type="pathway">
    <text evidence="1 7">Cofactor biosynthesis; (R)-pantothenate biosynthesis; (R)-pantoate from 3-methyl-2-oxobutanoate: step 1/2.</text>
</comment>
<dbReference type="NCBIfam" id="TIGR00222">
    <property type="entry name" value="panB"/>
    <property type="match status" value="1"/>
</dbReference>
<dbReference type="Pfam" id="PF02548">
    <property type="entry name" value="Pantoate_transf"/>
    <property type="match status" value="1"/>
</dbReference>
<comment type="cofactor">
    <cofactor evidence="7 10">
        <name>Mg(2+)</name>
        <dbReference type="ChEBI" id="CHEBI:18420"/>
    </cofactor>
    <text evidence="7 10">Binds 1 Mg(2+) ion per subunit.</text>
</comment>
<dbReference type="InterPro" id="IPR015813">
    <property type="entry name" value="Pyrv/PenolPyrv_kinase-like_dom"/>
</dbReference>
<dbReference type="GO" id="GO:0005737">
    <property type="term" value="C:cytoplasm"/>
    <property type="evidence" value="ECO:0007669"/>
    <property type="project" value="UniProtKB-SubCell"/>
</dbReference>
<dbReference type="OrthoDB" id="9781789at2"/>
<comment type="catalytic activity">
    <reaction evidence="7">
        <text>(6R)-5,10-methylene-5,6,7,8-tetrahydrofolate + 3-methyl-2-oxobutanoate + H2O = 2-dehydropantoate + (6S)-5,6,7,8-tetrahydrofolate</text>
        <dbReference type="Rhea" id="RHEA:11824"/>
        <dbReference type="ChEBI" id="CHEBI:11561"/>
        <dbReference type="ChEBI" id="CHEBI:11851"/>
        <dbReference type="ChEBI" id="CHEBI:15377"/>
        <dbReference type="ChEBI" id="CHEBI:15636"/>
        <dbReference type="ChEBI" id="CHEBI:57453"/>
        <dbReference type="EC" id="2.1.2.11"/>
    </reaction>
</comment>
<dbReference type="PIRSF" id="PIRSF000388">
    <property type="entry name" value="Pantoate_hydroxy_MeTrfase"/>
    <property type="match status" value="1"/>
</dbReference>
<keyword evidence="7" id="KW-0963">Cytoplasm</keyword>
<dbReference type="GO" id="GO:0000287">
    <property type="term" value="F:magnesium ion binding"/>
    <property type="evidence" value="ECO:0007669"/>
    <property type="project" value="TreeGrafter"/>
</dbReference>
<evidence type="ECO:0000256" key="10">
    <source>
        <dbReference type="PIRSR" id="PIRSR000388-3"/>
    </source>
</evidence>
<feature type="binding site" evidence="7 10">
    <location>
        <position position="83"/>
    </location>
    <ligand>
        <name>Mg(2+)</name>
        <dbReference type="ChEBI" id="CHEBI:18420"/>
    </ligand>
</feature>
<dbReference type="GO" id="GO:0003864">
    <property type="term" value="F:3-methyl-2-oxobutanoate hydroxymethyltransferase activity"/>
    <property type="evidence" value="ECO:0007669"/>
    <property type="project" value="UniProtKB-UniRule"/>
</dbReference>
<comment type="subcellular location">
    <subcellularLocation>
        <location evidence="7">Cytoplasm</location>
    </subcellularLocation>
</comment>
<feature type="binding site" evidence="7 9">
    <location>
        <position position="113"/>
    </location>
    <ligand>
        <name>3-methyl-2-oxobutanoate</name>
        <dbReference type="ChEBI" id="CHEBI:11851"/>
    </ligand>
</feature>
<keyword evidence="5 7" id="KW-0808">Transferase</keyword>
<dbReference type="Proteomes" id="UP000190105">
    <property type="component" value="Unassembled WGS sequence"/>
</dbReference>
<evidence type="ECO:0000256" key="6">
    <source>
        <dbReference type="ARBA" id="ARBA00056497"/>
    </source>
</evidence>
<feature type="active site" description="Proton acceptor" evidence="7 8">
    <location>
        <position position="182"/>
    </location>
</feature>
<dbReference type="STRING" id="1147123.SAMN05443428_10244"/>
<dbReference type="PANTHER" id="PTHR20881:SF0">
    <property type="entry name" value="3-METHYL-2-OXOBUTANOATE HYDROXYMETHYLTRANSFERASE"/>
    <property type="match status" value="1"/>
</dbReference>
<accession>A0A1T4WLU4</accession>
<dbReference type="GO" id="GO:0015940">
    <property type="term" value="P:pantothenate biosynthetic process"/>
    <property type="evidence" value="ECO:0007669"/>
    <property type="project" value="UniProtKB-UniRule"/>
</dbReference>
<evidence type="ECO:0000256" key="8">
    <source>
        <dbReference type="PIRSR" id="PIRSR000388-1"/>
    </source>
</evidence>
<comment type="function">
    <text evidence="6 7">Catalyzes the reversible reaction in which hydroxymethyl group from 5,10-methylenetetrahydrofolate is transferred onto alpha-ketoisovalerate to form ketopantoate.</text>
</comment>
<dbReference type="EMBL" id="FUYH01000002">
    <property type="protein sequence ID" value="SKA77601.1"/>
    <property type="molecule type" value="Genomic_DNA"/>
</dbReference>
<reference evidence="12" key="1">
    <citation type="submission" date="2017-02" db="EMBL/GenBank/DDBJ databases">
        <authorList>
            <person name="Varghese N."/>
            <person name="Submissions S."/>
        </authorList>
    </citation>
    <scope>NUCLEOTIDE SEQUENCE [LARGE SCALE GENOMIC DNA]</scope>
    <source>
        <strain evidence="12">USBA 833</strain>
    </source>
</reference>
<dbReference type="UniPathway" id="UPA00028">
    <property type="reaction ID" value="UER00003"/>
</dbReference>
<keyword evidence="7 10" id="KW-0460">Magnesium</keyword>
<evidence type="ECO:0000256" key="7">
    <source>
        <dbReference type="HAMAP-Rule" id="MF_00156"/>
    </source>
</evidence>
<sequence>MKNTVATFKEAKEKGIKLTMLTAYDYSFAKLVDEAGIDGILVGDSLGMVALGYENTLSVTIDDMIHHIKAVRRGAENALIVGDMPFLSYHISVEDSIKNAGRLVQEGGCHAVKLEGGIEVLDKVKAIIKAQIPVMGHIGLTPQSVNMLGGFKVQGKSKEQIKKLIDDAKYLEEAGVFSIVLEAVPDEVAKIITESISIPTIGIGAGKYCDGQILVINDMLGLFSDFTPKFVKRYRNLGEEIKSGILEYIEDVRGGKFPEDVHSFKLNKEISDEIKKLY</sequence>
<keyword evidence="11" id="KW-0489">Methyltransferase</keyword>
<gene>
    <name evidence="7" type="primary">panB</name>
    <name evidence="11" type="ORF">SAMN05443428_10244</name>
</gene>
<dbReference type="RefSeq" id="WP_078695350.1">
    <property type="nucleotide sequence ID" value="NZ_FUYH01000002.1"/>
</dbReference>
<dbReference type="InterPro" id="IPR003700">
    <property type="entry name" value="Pantoate_hydroxy_MeTrfase"/>
</dbReference>
<dbReference type="EC" id="2.1.2.11" evidence="7"/>
<evidence type="ECO:0000256" key="2">
    <source>
        <dbReference type="ARBA" id="ARBA00008676"/>
    </source>
</evidence>
<evidence type="ECO:0000313" key="12">
    <source>
        <dbReference type="Proteomes" id="UP000190105"/>
    </source>
</evidence>
<keyword evidence="4 7" id="KW-0566">Pantothenate biosynthesis</keyword>
<dbReference type="PANTHER" id="PTHR20881">
    <property type="entry name" value="3-METHYL-2-OXOBUTANOATE HYDROXYMETHYLTRANSFERASE"/>
    <property type="match status" value="1"/>
</dbReference>
<dbReference type="SUPFAM" id="SSF51621">
    <property type="entry name" value="Phosphoenolpyruvate/pyruvate domain"/>
    <property type="match status" value="1"/>
</dbReference>
<proteinExistence type="inferred from homology"/>
<evidence type="ECO:0000256" key="9">
    <source>
        <dbReference type="PIRSR" id="PIRSR000388-2"/>
    </source>
</evidence>
<dbReference type="HAMAP" id="MF_00156">
    <property type="entry name" value="PanB"/>
    <property type="match status" value="1"/>
</dbReference>
<evidence type="ECO:0000256" key="5">
    <source>
        <dbReference type="ARBA" id="ARBA00022679"/>
    </source>
</evidence>
<organism evidence="11 12">
    <name type="scientific">Caloramator quimbayensis</name>
    <dbReference type="NCBI Taxonomy" id="1147123"/>
    <lineage>
        <taxon>Bacteria</taxon>
        <taxon>Bacillati</taxon>
        <taxon>Bacillota</taxon>
        <taxon>Clostridia</taxon>
        <taxon>Eubacteriales</taxon>
        <taxon>Clostridiaceae</taxon>
        <taxon>Caloramator</taxon>
    </lineage>
</organism>
<protein>
    <recommendedName>
        <fullName evidence="7">3-methyl-2-oxobutanoate hydroxymethyltransferase</fullName>
        <ecNumber evidence="7">2.1.2.11</ecNumber>
    </recommendedName>
    <alternativeName>
        <fullName evidence="7">Ketopantoate hydroxymethyltransferase</fullName>
        <shortName evidence="7">KPHMT</shortName>
    </alternativeName>
</protein>
<feature type="binding site" evidence="7 10">
    <location>
        <position position="44"/>
    </location>
    <ligand>
        <name>Mg(2+)</name>
        <dbReference type="ChEBI" id="CHEBI:18420"/>
    </ligand>
</feature>
<feature type="binding site" evidence="7 9">
    <location>
        <begin position="44"/>
        <end position="45"/>
    </location>
    <ligand>
        <name>3-methyl-2-oxobutanoate</name>
        <dbReference type="ChEBI" id="CHEBI:11851"/>
    </ligand>
</feature>
<dbReference type="CDD" id="cd06557">
    <property type="entry name" value="KPHMT-like"/>
    <property type="match status" value="1"/>
</dbReference>
<dbReference type="Gene3D" id="3.20.20.60">
    <property type="entry name" value="Phosphoenolpyruvate-binding domains"/>
    <property type="match status" value="1"/>
</dbReference>